<keyword evidence="1 5" id="KW-0597">Phosphoprotein</keyword>
<feature type="domain" description="HTH luxR-type" evidence="7">
    <location>
        <begin position="181"/>
        <end position="246"/>
    </location>
</feature>
<dbReference type="Pfam" id="PF00072">
    <property type="entry name" value="Response_reg"/>
    <property type="match status" value="1"/>
</dbReference>
<comment type="caution">
    <text evidence="9">The sequence shown here is derived from an EMBL/GenBank/DDBJ whole genome shotgun (WGS) entry which is preliminary data.</text>
</comment>
<dbReference type="Proteomes" id="UP000237983">
    <property type="component" value="Unassembled WGS sequence"/>
</dbReference>
<dbReference type="SUPFAM" id="SSF46894">
    <property type="entry name" value="C-terminal effector domain of the bipartite response regulators"/>
    <property type="match status" value="1"/>
</dbReference>
<evidence type="ECO:0000259" key="7">
    <source>
        <dbReference type="PROSITE" id="PS50043"/>
    </source>
</evidence>
<evidence type="ECO:0000256" key="4">
    <source>
        <dbReference type="ARBA" id="ARBA00023163"/>
    </source>
</evidence>
<dbReference type="PANTHER" id="PTHR43214">
    <property type="entry name" value="TWO-COMPONENT RESPONSE REGULATOR"/>
    <property type="match status" value="1"/>
</dbReference>
<dbReference type="AlphaFoldDB" id="A0A2T0V710"/>
<evidence type="ECO:0000313" key="10">
    <source>
        <dbReference type="Proteomes" id="UP000237983"/>
    </source>
</evidence>
<proteinExistence type="predicted"/>
<dbReference type="PRINTS" id="PR00038">
    <property type="entry name" value="HTHLUXR"/>
</dbReference>
<dbReference type="InterPro" id="IPR000792">
    <property type="entry name" value="Tscrpt_reg_LuxR_C"/>
</dbReference>
<evidence type="ECO:0000256" key="5">
    <source>
        <dbReference type="PROSITE-ProRule" id="PRU00169"/>
    </source>
</evidence>
<name>A0A2T0V710_9MICO</name>
<evidence type="ECO:0000259" key="8">
    <source>
        <dbReference type="PROSITE" id="PS50110"/>
    </source>
</evidence>
<dbReference type="InterPro" id="IPR039420">
    <property type="entry name" value="WalR-like"/>
</dbReference>
<dbReference type="Gene3D" id="3.40.50.2300">
    <property type="match status" value="1"/>
</dbReference>
<dbReference type="PANTHER" id="PTHR43214:SF24">
    <property type="entry name" value="TRANSCRIPTIONAL REGULATORY PROTEIN NARL-RELATED"/>
    <property type="match status" value="1"/>
</dbReference>
<feature type="region of interest" description="Disordered" evidence="6">
    <location>
        <begin position="1"/>
        <end position="25"/>
    </location>
</feature>
<dbReference type="CDD" id="cd06170">
    <property type="entry name" value="LuxR_C_like"/>
    <property type="match status" value="1"/>
</dbReference>
<dbReference type="GO" id="GO:0006355">
    <property type="term" value="P:regulation of DNA-templated transcription"/>
    <property type="evidence" value="ECO:0007669"/>
    <property type="project" value="InterPro"/>
</dbReference>
<keyword evidence="10" id="KW-1185">Reference proteome</keyword>
<feature type="domain" description="Response regulatory" evidence="8">
    <location>
        <begin position="34"/>
        <end position="148"/>
    </location>
</feature>
<dbReference type="GO" id="GO:0000160">
    <property type="term" value="P:phosphorelay signal transduction system"/>
    <property type="evidence" value="ECO:0007669"/>
    <property type="project" value="InterPro"/>
</dbReference>
<feature type="modified residue" description="4-aspartylphosphate" evidence="5">
    <location>
        <position position="84"/>
    </location>
</feature>
<dbReference type="GO" id="GO:0003677">
    <property type="term" value="F:DNA binding"/>
    <property type="evidence" value="ECO:0007669"/>
    <property type="project" value="UniProtKB-KW"/>
</dbReference>
<dbReference type="InterPro" id="IPR001789">
    <property type="entry name" value="Sig_transdc_resp-reg_receiver"/>
</dbReference>
<keyword evidence="3" id="KW-0238">DNA-binding</keyword>
<gene>
    <name evidence="9" type="ORF">B0I08_10945</name>
</gene>
<dbReference type="SMART" id="SM00421">
    <property type="entry name" value="HTH_LUXR"/>
    <property type="match status" value="1"/>
</dbReference>
<evidence type="ECO:0000256" key="1">
    <source>
        <dbReference type="ARBA" id="ARBA00022553"/>
    </source>
</evidence>
<dbReference type="PROSITE" id="PS50043">
    <property type="entry name" value="HTH_LUXR_2"/>
    <property type="match status" value="1"/>
</dbReference>
<evidence type="ECO:0000313" key="9">
    <source>
        <dbReference type="EMBL" id="PRY65897.1"/>
    </source>
</evidence>
<keyword evidence="4" id="KW-0804">Transcription</keyword>
<feature type="compositionally biased region" description="Low complexity" evidence="6">
    <location>
        <begin position="1"/>
        <end position="17"/>
    </location>
</feature>
<protein>
    <submittedName>
        <fullName evidence="9">LuxR family two component transcriptional regulator</fullName>
    </submittedName>
</protein>
<evidence type="ECO:0000256" key="6">
    <source>
        <dbReference type="SAM" id="MobiDB-lite"/>
    </source>
</evidence>
<sequence length="257" mass="26889">MKDPIETAATPSTPETALTEHDSAALEGESPPIRVLIADDHAAIRAGFRLMLDGDGIEVVGEAADGATAVRNARLLRPDVVLMDIRMPGMDGIEATRAITQQRSAEVLVLTTFDLDDYVRGALLAGAVGFLLKSTTASALVDAVRRVAAGDGVLAPEVTRTLIRAFAEGAGSETANLRHPPSKALDDLTAREREVLACLGQGESNLGLARALGISESTAKTHVSRLLAKLGVTSRMQAAVIAREAGLDRGLPETQVP</sequence>
<dbReference type="InterPro" id="IPR016032">
    <property type="entry name" value="Sig_transdc_resp-reg_C-effctor"/>
</dbReference>
<dbReference type="PROSITE" id="PS50110">
    <property type="entry name" value="RESPONSE_REGULATORY"/>
    <property type="match status" value="1"/>
</dbReference>
<dbReference type="SMART" id="SM00448">
    <property type="entry name" value="REC"/>
    <property type="match status" value="1"/>
</dbReference>
<accession>A0A2T0V710</accession>
<reference evidence="9 10" key="1">
    <citation type="submission" date="2018-03" db="EMBL/GenBank/DDBJ databases">
        <title>Genomic Encyclopedia of Type Strains, Phase III (KMG-III): the genomes of soil and plant-associated and newly described type strains.</title>
        <authorList>
            <person name="Whitman W."/>
        </authorList>
    </citation>
    <scope>NUCLEOTIDE SEQUENCE [LARGE SCALE GENOMIC DNA]</scope>
    <source>
        <strain evidence="9 10">CGMCC 1.12484</strain>
    </source>
</reference>
<evidence type="ECO:0000256" key="2">
    <source>
        <dbReference type="ARBA" id="ARBA00023015"/>
    </source>
</evidence>
<organism evidence="9 10">
    <name type="scientific">Glaciihabitans tibetensis</name>
    <dbReference type="NCBI Taxonomy" id="1266600"/>
    <lineage>
        <taxon>Bacteria</taxon>
        <taxon>Bacillati</taxon>
        <taxon>Actinomycetota</taxon>
        <taxon>Actinomycetes</taxon>
        <taxon>Micrococcales</taxon>
        <taxon>Microbacteriaceae</taxon>
        <taxon>Glaciihabitans</taxon>
    </lineage>
</organism>
<keyword evidence="2" id="KW-0805">Transcription regulation</keyword>
<evidence type="ECO:0000256" key="3">
    <source>
        <dbReference type="ARBA" id="ARBA00023125"/>
    </source>
</evidence>
<dbReference type="OrthoDB" id="9808843at2"/>
<dbReference type="CDD" id="cd17535">
    <property type="entry name" value="REC_NarL-like"/>
    <property type="match status" value="1"/>
</dbReference>
<dbReference type="EMBL" id="PVTL01000009">
    <property type="protein sequence ID" value="PRY65897.1"/>
    <property type="molecule type" value="Genomic_DNA"/>
</dbReference>
<dbReference type="InterPro" id="IPR058245">
    <property type="entry name" value="NreC/VraR/RcsB-like_REC"/>
</dbReference>
<dbReference type="SUPFAM" id="SSF52172">
    <property type="entry name" value="CheY-like"/>
    <property type="match status" value="1"/>
</dbReference>
<dbReference type="Pfam" id="PF00196">
    <property type="entry name" value="GerE"/>
    <property type="match status" value="1"/>
</dbReference>
<dbReference type="InterPro" id="IPR011006">
    <property type="entry name" value="CheY-like_superfamily"/>
</dbReference>